<feature type="domain" description="DUF6801" evidence="2">
    <location>
        <begin position="37"/>
        <end position="192"/>
    </location>
</feature>
<name>A0ABP6QLR7_9ACTN</name>
<reference evidence="4" key="1">
    <citation type="journal article" date="2019" name="Int. J. Syst. Evol. Microbiol.">
        <title>The Global Catalogue of Microorganisms (GCM) 10K type strain sequencing project: providing services to taxonomists for standard genome sequencing and annotation.</title>
        <authorList>
            <consortium name="The Broad Institute Genomics Platform"/>
            <consortium name="The Broad Institute Genome Sequencing Center for Infectious Disease"/>
            <person name="Wu L."/>
            <person name="Ma J."/>
        </authorList>
    </citation>
    <scope>NUCLEOTIDE SEQUENCE [LARGE SCALE GENOMIC DNA]</scope>
    <source>
        <strain evidence="4">JCM 9377</strain>
    </source>
</reference>
<dbReference type="Proteomes" id="UP001501237">
    <property type="component" value="Unassembled WGS sequence"/>
</dbReference>
<comment type="caution">
    <text evidence="3">The sequence shown here is derived from an EMBL/GenBank/DDBJ whole genome shotgun (WGS) entry which is preliminary data.</text>
</comment>
<evidence type="ECO:0000259" key="2">
    <source>
        <dbReference type="Pfam" id="PF20611"/>
    </source>
</evidence>
<gene>
    <name evidence="3" type="ORF">GCM10010468_77780</name>
</gene>
<organism evidence="3 4">
    <name type="scientific">Actinocorallia longicatena</name>
    <dbReference type="NCBI Taxonomy" id="111803"/>
    <lineage>
        <taxon>Bacteria</taxon>
        <taxon>Bacillati</taxon>
        <taxon>Actinomycetota</taxon>
        <taxon>Actinomycetes</taxon>
        <taxon>Streptosporangiales</taxon>
        <taxon>Thermomonosporaceae</taxon>
        <taxon>Actinocorallia</taxon>
    </lineage>
</organism>
<keyword evidence="1" id="KW-0732">Signal</keyword>
<dbReference type="Pfam" id="PF20611">
    <property type="entry name" value="DUF6801"/>
    <property type="match status" value="1"/>
</dbReference>
<proteinExistence type="predicted"/>
<protein>
    <recommendedName>
        <fullName evidence="2">DUF6801 domain-containing protein</fullName>
    </recommendedName>
</protein>
<dbReference type="PROSITE" id="PS51257">
    <property type="entry name" value="PROKAR_LIPOPROTEIN"/>
    <property type="match status" value="1"/>
</dbReference>
<evidence type="ECO:0000313" key="4">
    <source>
        <dbReference type="Proteomes" id="UP001501237"/>
    </source>
</evidence>
<evidence type="ECO:0000256" key="1">
    <source>
        <dbReference type="SAM" id="SignalP"/>
    </source>
</evidence>
<feature type="chain" id="PRO_5046104616" description="DUF6801 domain-containing protein" evidence="1">
    <location>
        <begin position="29"/>
        <end position="365"/>
    </location>
</feature>
<evidence type="ECO:0000313" key="3">
    <source>
        <dbReference type="EMBL" id="GAA3240863.1"/>
    </source>
</evidence>
<sequence>MSVKLRLSTVMASVTGAAACLAAAPAMAEEPPALTLNYTCAFPLIGMQPLVVRISSNLPAQLKVGEKTPAIEIITQDTVSAYAAKGLTTMYTATLSGNASAGAQIVQPNGKVLNLTVPNKIDPVTLPATGAFDVTSKGGAPAIAFTSAGEGKVTVGDMLLTMTPKDKDGALTGLGTFESECSQDPGQNNVLATIKVGDVPAPVRSYTATGSAVIKAGGPGTLPLTGGFEAKADGTTLTGPLKLNPGTASLKAFGFLPLSAAVALATDGDTTGTLAGGGLTTSGKASLTVTSISALGVPIGGGETCRTTAPVDLSLSAPVFDPATGGTLAGAFTLPALANCGLFGGLVGSLFQGPGNTLSLTLKAS</sequence>
<feature type="signal peptide" evidence="1">
    <location>
        <begin position="1"/>
        <end position="28"/>
    </location>
</feature>
<keyword evidence="4" id="KW-1185">Reference proteome</keyword>
<dbReference type="InterPro" id="IPR046542">
    <property type="entry name" value="DUF6801"/>
</dbReference>
<dbReference type="EMBL" id="BAAAUV010000043">
    <property type="protein sequence ID" value="GAA3240863.1"/>
    <property type="molecule type" value="Genomic_DNA"/>
</dbReference>
<accession>A0ABP6QLR7</accession>